<dbReference type="RefSeq" id="WP_104373368.1">
    <property type="nucleotide sequence ID" value="NZ_BFAV01000157.1"/>
</dbReference>
<name>A0A2L2XMY7_9FIRM</name>
<evidence type="ECO:0000313" key="1">
    <source>
        <dbReference type="EMBL" id="GBF35311.1"/>
    </source>
</evidence>
<dbReference type="AlphaFoldDB" id="A0A2L2XMY7"/>
<comment type="caution">
    <text evidence="1">The sequence shown here is derived from an EMBL/GenBank/DDBJ whole genome shotgun (WGS) entry which is preliminary data.</text>
</comment>
<protein>
    <submittedName>
        <fullName evidence="1">Uncharacterized protein</fullName>
    </submittedName>
</protein>
<dbReference type="EMBL" id="BFAV01000157">
    <property type="protein sequence ID" value="GBF35311.1"/>
    <property type="molecule type" value="Genomic_DNA"/>
</dbReference>
<keyword evidence="2" id="KW-1185">Reference proteome</keyword>
<reference evidence="2" key="1">
    <citation type="submission" date="2018-02" db="EMBL/GenBank/DDBJ databases">
        <title>Genome sequence of Desulfocucumis palustris strain NAW-5.</title>
        <authorList>
            <person name="Watanabe M."/>
            <person name="Kojima H."/>
            <person name="Fukui M."/>
        </authorList>
    </citation>
    <scope>NUCLEOTIDE SEQUENCE [LARGE SCALE GENOMIC DNA]</scope>
    <source>
        <strain evidence="2">NAW-5</strain>
    </source>
</reference>
<accession>A0A2L2XMY7</accession>
<evidence type="ECO:0000313" key="2">
    <source>
        <dbReference type="Proteomes" id="UP000239549"/>
    </source>
</evidence>
<dbReference type="Proteomes" id="UP000239549">
    <property type="component" value="Unassembled WGS sequence"/>
</dbReference>
<gene>
    <name evidence="1" type="ORF">DCCM_4434</name>
</gene>
<organism evidence="1 2">
    <name type="scientific">Desulfocucumis palustris</name>
    <dbReference type="NCBI Taxonomy" id="1898651"/>
    <lineage>
        <taxon>Bacteria</taxon>
        <taxon>Bacillati</taxon>
        <taxon>Bacillota</taxon>
        <taxon>Clostridia</taxon>
        <taxon>Eubacteriales</taxon>
        <taxon>Desulfocucumaceae</taxon>
        <taxon>Desulfocucumis</taxon>
    </lineage>
</organism>
<proteinExistence type="predicted"/>
<sequence length="63" mass="7219">MTNSSTKLIGNKFPEHNNEAKRSLQERFVDPIIKVSVSQGVMVNRLQSFWNNQNCHTQEKTAS</sequence>